<name>A0A0D5XS46_9PSED</name>
<evidence type="ECO:0000313" key="2">
    <source>
        <dbReference type="Proteomes" id="UP000032748"/>
    </source>
</evidence>
<dbReference type="AlphaFoldDB" id="A0A0D5XS46"/>
<reference evidence="1 2" key="1">
    <citation type="journal article" date="2015" name="Mol. Plant Microbe Interact.">
        <title>Comparative Genomic Analysis of Pseudomonas chlororaphis PCL1606 Reveals New Insight into Antifungal Compounds Involved in Biocontrol.</title>
        <authorList>
            <person name="Calderon C.E."/>
            <person name="Ramos C."/>
            <person name="de Vicente A."/>
            <person name="Cazorla F.M."/>
        </authorList>
    </citation>
    <scope>NUCLEOTIDE SEQUENCE [LARGE SCALE GENOMIC DNA]</scope>
    <source>
        <strain evidence="1 2">PCL1606</strain>
    </source>
</reference>
<protein>
    <submittedName>
        <fullName evidence="1">Uncharacterized protein</fullName>
    </submittedName>
</protein>
<dbReference type="KEGG" id="pcz:PCL1606_00560"/>
<organism evidence="1 2">
    <name type="scientific">Pseudomonas chlororaphis</name>
    <dbReference type="NCBI Taxonomy" id="587753"/>
    <lineage>
        <taxon>Bacteria</taxon>
        <taxon>Pseudomonadati</taxon>
        <taxon>Pseudomonadota</taxon>
        <taxon>Gammaproteobacteria</taxon>
        <taxon>Pseudomonadales</taxon>
        <taxon>Pseudomonadaceae</taxon>
        <taxon>Pseudomonas</taxon>
    </lineage>
</organism>
<gene>
    <name evidence="1" type="ORF">PCL1606_00560</name>
</gene>
<sequence length="70" mass="7469">MGIVEGVQQKGEIIAHRGILGGRRTPGKPGFGLADKRAWGRPVGHRLQPLAALGWRNPARIGGRADLPIL</sequence>
<evidence type="ECO:0000313" key="1">
    <source>
        <dbReference type="EMBL" id="AKA21514.1"/>
    </source>
</evidence>
<dbReference type="Proteomes" id="UP000032748">
    <property type="component" value="Chromosome"/>
</dbReference>
<proteinExistence type="predicted"/>
<accession>A0A0D5XS46</accession>
<dbReference type="EMBL" id="CP011110">
    <property type="protein sequence ID" value="AKA21514.1"/>
    <property type="molecule type" value="Genomic_DNA"/>
</dbReference>